<dbReference type="Pfam" id="PF07715">
    <property type="entry name" value="Plug"/>
    <property type="match status" value="1"/>
</dbReference>
<dbReference type="AlphaFoldDB" id="A0A382ZNA1"/>
<proteinExistence type="predicted"/>
<evidence type="ECO:0000259" key="1">
    <source>
        <dbReference type="Pfam" id="PF07715"/>
    </source>
</evidence>
<dbReference type="InterPro" id="IPR037066">
    <property type="entry name" value="Plug_dom_sf"/>
</dbReference>
<dbReference type="PROSITE" id="PS51257">
    <property type="entry name" value="PROKAR_LIPOPROTEIN"/>
    <property type="match status" value="1"/>
</dbReference>
<organism evidence="2">
    <name type="scientific">marine metagenome</name>
    <dbReference type="NCBI Taxonomy" id="408172"/>
    <lineage>
        <taxon>unclassified sequences</taxon>
        <taxon>metagenomes</taxon>
        <taxon>ecological metagenomes</taxon>
    </lineage>
</organism>
<feature type="domain" description="TonB-dependent receptor plug" evidence="1">
    <location>
        <begin position="54"/>
        <end position="113"/>
    </location>
</feature>
<dbReference type="SUPFAM" id="SSF56935">
    <property type="entry name" value="Porins"/>
    <property type="match status" value="1"/>
</dbReference>
<dbReference type="Gene3D" id="2.170.130.10">
    <property type="entry name" value="TonB-dependent receptor, plug domain"/>
    <property type="match status" value="1"/>
</dbReference>
<reference evidence="2" key="1">
    <citation type="submission" date="2018-05" db="EMBL/GenBank/DDBJ databases">
        <authorList>
            <person name="Lanie J.A."/>
            <person name="Ng W.-L."/>
            <person name="Kazmierczak K.M."/>
            <person name="Andrzejewski T.M."/>
            <person name="Davidsen T.M."/>
            <person name="Wayne K.J."/>
            <person name="Tettelin H."/>
            <person name="Glass J.I."/>
            <person name="Rusch D."/>
            <person name="Podicherti R."/>
            <person name="Tsui H.-C.T."/>
            <person name="Winkler M.E."/>
        </authorList>
    </citation>
    <scope>NUCLEOTIDE SEQUENCE</scope>
</reference>
<dbReference type="EMBL" id="UINC01184778">
    <property type="protein sequence ID" value="SVD96148.1"/>
    <property type="molecule type" value="Genomic_DNA"/>
</dbReference>
<gene>
    <name evidence="2" type="ORF">METZ01_LOCUS449002</name>
</gene>
<protein>
    <recommendedName>
        <fullName evidence="1">TonB-dependent receptor plug domain-containing protein</fullName>
    </recommendedName>
</protein>
<sequence>MKTKLILLFSLILFVSCASSGAERKPSRPRNFISFEEIQSLSGAFTAKDVVVLARPFWLRGLSGYDPSVYINSIEMGGVESLDNVSIQALQEMKYLSPSEATTMYGTNNMGGAIEIKSR</sequence>
<name>A0A382ZNA1_9ZZZZ</name>
<evidence type="ECO:0000313" key="2">
    <source>
        <dbReference type="EMBL" id="SVD96148.1"/>
    </source>
</evidence>
<accession>A0A382ZNA1</accession>
<dbReference type="InterPro" id="IPR012910">
    <property type="entry name" value="Plug_dom"/>
</dbReference>